<dbReference type="GO" id="GO:0009228">
    <property type="term" value="P:thiamine biosynthetic process"/>
    <property type="evidence" value="ECO:0007669"/>
    <property type="project" value="UniProtKB-KW"/>
</dbReference>
<dbReference type="PANTHER" id="PTHR31528:SF1">
    <property type="entry name" value="4-AMINO-5-HYDROXYMETHYL-2-METHYLPYRIMIDINE PHOSPHATE SYNTHASE THI11-RELATED"/>
    <property type="match status" value="1"/>
</dbReference>
<evidence type="ECO:0000256" key="6">
    <source>
        <dbReference type="ARBA" id="ARBA00022723"/>
    </source>
</evidence>
<keyword evidence="5" id="KW-0808">Transferase</keyword>
<dbReference type="InterPro" id="IPR015168">
    <property type="entry name" value="SsuA/THI5"/>
</dbReference>
<evidence type="ECO:0000256" key="7">
    <source>
        <dbReference type="ARBA" id="ARBA00022898"/>
    </source>
</evidence>
<evidence type="ECO:0000256" key="11">
    <source>
        <dbReference type="ARBA" id="ARBA00048179"/>
    </source>
</evidence>
<dbReference type="RefSeq" id="WP_109611329.1">
    <property type="nucleotide sequence ID" value="NZ_QGGG01000001.1"/>
</dbReference>
<name>A0A316C961_PSESE</name>
<keyword evidence="6" id="KW-0479">Metal-binding</keyword>
<evidence type="ECO:0000259" key="12">
    <source>
        <dbReference type="Pfam" id="PF09084"/>
    </source>
</evidence>
<gene>
    <name evidence="13" type="ORF">C7441_101209</name>
</gene>
<reference evidence="13 14" key="1">
    <citation type="submission" date="2018-05" db="EMBL/GenBank/DDBJ databases">
        <title>Genomic Encyclopedia of Type Strains, Phase IV (KMG-IV): sequencing the most valuable type-strain genomes for metagenomic binning, comparative biology and taxonomic classification.</title>
        <authorList>
            <person name="Goeker M."/>
        </authorList>
    </citation>
    <scope>NUCLEOTIDE SEQUENCE [LARGE SCALE GENOMIC DNA]</scope>
    <source>
        <strain evidence="13 14">DSM 6986</strain>
    </source>
</reference>
<evidence type="ECO:0000256" key="9">
    <source>
        <dbReference type="ARBA" id="ARBA00023004"/>
    </source>
</evidence>
<dbReference type="InterPro" id="IPR027939">
    <property type="entry name" value="NMT1/THI5"/>
</dbReference>
<comment type="function">
    <text evidence="1">Responsible for the formation of the pyrimidine heterocycle in the thiamine biosynthesis pathway. Catalyzes the formation of hydroxymethylpyrimidine phosphate (HMP-P) from histidine and pyridoxal phosphate (PLP). The protein uses PLP and the active site histidine to form HMP-P, generating an inactive enzyme. The enzyme can only undergo a single turnover, which suggests it is a suicide enzyme.</text>
</comment>
<organism evidence="13 14">
    <name type="scientific">Pseudaminobacter salicylatoxidans</name>
    <dbReference type="NCBI Taxonomy" id="93369"/>
    <lineage>
        <taxon>Bacteria</taxon>
        <taxon>Pseudomonadati</taxon>
        <taxon>Pseudomonadota</taxon>
        <taxon>Alphaproteobacteria</taxon>
        <taxon>Hyphomicrobiales</taxon>
        <taxon>Phyllobacteriaceae</taxon>
        <taxon>Pseudaminobacter</taxon>
    </lineage>
</organism>
<keyword evidence="8" id="KW-0784">Thiamine biosynthesis</keyword>
<dbReference type="GO" id="GO:0016740">
    <property type="term" value="F:transferase activity"/>
    <property type="evidence" value="ECO:0007669"/>
    <property type="project" value="UniProtKB-KW"/>
</dbReference>
<dbReference type="GO" id="GO:0046872">
    <property type="term" value="F:metal ion binding"/>
    <property type="evidence" value="ECO:0007669"/>
    <property type="project" value="UniProtKB-KW"/>
</dbReference>
<comment type="catalytic activity">
    <reaction evidence="11">
        <text>N(6)-(pyridoxal phosphate)-L-lysyl-[4-amino-5-hydroxymethyl-2-methylpyrimidine phosphate synthase] + L-histidyl-[4-amino-5-hydroxymethyl-2-methylpyrimidine phosphate synthase] + 2 Fe(3+) + 4 H2O = L-lysyl-[4-amino-5-hydroxymethyl-2-methylpyrimidine phosphate synthase] + (2S)-2-amino-5-hydroxy-4-oxopentanoyl-[4-amino-5-hydroxymethyl-2-methylpyrimidine phosphate synthase] + 4-amino-2-methyl-5-(phosphooxymethyl)pyrimidine + 3-oxopropanoate + 2 Fe(2+) + 2 H(+)</text>
        <dbReference type="Rhea" id="RHEA:65756"/>
        <dbReference type="Rhea" id="RHEA-COMP:16892"/>
        <dbReference type="Rhea" id="RHEA-COMP:16893"/>
        <dbReference type="Rhea" id="RHEA-COMP:16894"/>
        <dbReference type="Rhea" id="RHEA-COMP:16895"/>
        <dbReference type="ChEBI" id="CHEBI:15377"/>
        <dbReference type="ChEBI" id="CHEBI:15378"/>
        <dbReference type="ChEBI" id="CHEBI:29033"/>
        <dbReference type="ChEBI" id="CHEBI:29034"/>
        <dbReference type="ChEBI" id="CHEBI:29969"/>
        <dbReference type="ChEBI" id="CHEBI:29979"/>
        <dbReference type="ChEBI" id="CHEBI:33190"/>
        <dbReference type="ChEBI" id="CHEBI:58354"/>
        <dbReference type="ChEBI" id="CHEBI:143915"/>
        <dbReference type="ChEBI" id="CHEBI:157692"/>
    </reaction>
    <physiologicalReaction direction="left-to-right" evidence="11">
        <dbReference type="Rhea" id="RHEA:65757"/>
    </physiologicalReaction>
</comment>
<proteinExistence type="inferred from homology"/>
<evidence type="ECO:0000256" key="5">
    <source>
        <dbReference type="ARBA" id="ARBA00022679"/>
    </source>
</evidence>
<comment type="pathway">
    <text evidence="2">Cofactor biosynthesis; thiamine diphosphate biosynthesis.</text>
</comment>
<dbReference type="Pfam" id="PF09084">
    <property type="entry name" value="NMT1"/>
    <property type="match status" value="1"/>
</dbReference>
<evidence type="ECO:0000256" key="8">
    <source>
        <dbReference type="ARBA" id="ARBA00022977"/>
    </source>
</evidence>
<dbReference type="SUPFAM" id="SSF53850">
    <property type="entry name" value="Periplasmic binding protein-like II"/>
    <property type="match status" value="1"/>
</dbReference>
<evidence type="ECO:0000313" key="14">
    <source>
        <dbReference type="Proteomes" id="UP000245396"/>
    </source>
</evidence>
<dbReference type="OrthoDB" id="8135527at2"/>
<evidence type="ECO:0000256" key="4">
    <source>
        <dbReference type="ARBA" id="ARBA00011738"/>
    </source>
</evidence>
<evidence type="ECO:0000256" key="1">
    <source>
        <dbReference type="ARBA" id="ARBA00003469"/>
    </source>
</evidence>
<comment type="subunit">
    <text evidence="4">Homodimer.</text>
</comment>
<keyword evidence="14" id="KW-1185">Reference proteome</keyword>
<evidence type="ECO:0000256" key="3">
    <source>
        <dbReference type="ARBA" id="ARBA00009406"/>
    </source>
</evidence>
<keyword evidence="7" id="KW-0663">Pyridoxal phosphate</keyword>
<dbReference type="Proteomes" id="UP000245396">
    <property type="component" value="Unassembled WGS sequence"/>
</dbReference>
<evidence type="ECO:0000313" key="13">
    <source>
        <dbReference type="EMBL" id="PWJ86329.1"/>
    </source>
</evidence>
<keyword evidence="9" id="KW-0408">Iron</keyword>
<dbReference type="STRING" id="1192868.GCA_000304395_04207"/>
<dbReference type="PANTHER" id="PTHR31528">
    <property type="entry name" value="4-AMINO-5-HYDROXYMETHYL-2-METHYLPYRIMIDINE PHOSPHATE SYNTHASE THI11-RELATED"/>
    <property type="match status" value="1"/>
</dbReference>
<dbReference type="AlphaFoldDB" id="A0A316C961"/>
<dbReference type="Gene3D" id="3.40.190.10">
    <property type="entry name" value="Periplasmic binding protein-like II"/>
    <property type="match status" value="2"/>
</dbReference>
<sequence length="307" mass="34237">MQRFHVSATGHSLNYLPQYVAQDLGFFADAGLTVTSEVPDPWMQVLKDIDCGRAAAALGGIWVPTMFYEKVRNYRAFCQMSARCPLVLMSRQPVAGFDWHQLDGRLVLVTGTGGSGSYVLLSGLAHRAGLNRARIRFVRDLDYDMLLDLFLGGLGDYMLVDLPTSRRLVTEGSAHIALDLAQSGGPVPWSVYYAPAEALDETPELYARFLVALQRGLDWIHANPLSDLTDTVGRLWPDHASDEVIGWLEHFRASGMWNRTVEVDPDAFDVWQEMLARADLVERPLAYDEIVNAKPETTSTRFETNTA</sequence>
<comment type="similarity">
    <text evidence="3">Belongs to the NMT1/THI5 family.</text>
</comment>
<dbReference type="EMBL" id="QGGG01000001">
    <property type="protein sequence ID" value="PWJ86329.1"/>
    <property type="molecule type" value="Genomic_DNA"/>
</dbReference>
<accession>A0A316C961</accession>
<evidence type="ECO:0000256" key="2">
    <source>
        <dbReference type="ARBA" id="ARBA00004948"/>
    </source>
</evidence>
<evidence type="ECO:0000256" key="10">
    <source>
        <dbReference type="ARBA" id="ARBA00033171"/>
    </source>
</evidence>
<comment type="caution">
    <text evidence="13">The sequence shown here is derived from an EMBL/GenBank/DDBJ whole genome shotgun (WGS) entry which is preliminary data.</text>
</comment>
<protein>
    <recommendedName>
        <fullName evidence="10">Thiamine pyrimidine synthase</fullName>
    </recommendedName>
</protein>
<feature type="domain" description="SsuA/THI5-like" evidence="12">
    <location>
        <begin position="14"/>
        <end position="224"/>
    </location>
</feature>